<dbReference type="SUPFAM" id="SSF51445">
    <property type="entry name" value="(Trans)glycosidases"/>
    <property type="match status" value="1"/>
</dbReference>
<sequence length="494" mass="52686">MFYRVHLRSFADSDGDGVGDLEGLRTRLGYLELLGVDAVSLTPFYLSPTAAGGYDIAGHRAVDPVLGNLETFDELVADLHRAGIRVVLDLVPNHTSDRHAWFTAALAAGAGSRERERYHFRDGRDTGEGGAQLPPNNWVSVTGGPAWTRAPDGQWYLHLFGPGQPDLNWADPEVQADFERTLRFWLDRRVDGFRIGAAHGMAKPAGLPDAEPGAPDPRFDNDGVHHIHQMIRKVLDEYPDTVAIGEIRALDERRFARYLRSDELHLGLDARLGHTRFDADAVQTAIGRSLAVAASVGAPVTWAPAGHAVGRLAGRYGGGAAGRDRARAMALVHLALPGATWLYYGEELGLDDSAPGGDGNAPMPWEGTAPPFGFTTGTATSVPVAPREWTPLTVEAQLERADSTLSLYRAALELRRGHPAFAGDDIEWYGAPPGCFAFRRGSGGLVCALNTSAAPVPLPPGEVLLSSAPLVDGRLAAGAAAWIVSGRSAAASGR</sequence>
<evidence type="ECO:0000259" key="2">
    <source>
        <dbReference type="SMART" id="SM00642"/>
    </source>
</evidence>
<gene>
    <name evidence="3" type="ORF">B0I33_104533</name>
</gene>
<dbReference type="EMBL" id="PVNH01000004">
    <property type="protein sequence ID" value="PRX48715.1"/>
    <property type="molecule type" value="Genomic_DNA"/>
</dbReference>
<dbReference type="OrthoDB" id="9043248at2"/>
<organism evidence="3 4">
    <name type="scientific">Prauserella shujinwangii</name>
    <dbReference type="NCBI Taxonomy" id="1453103"/>
    <lineage>
        <taxon>Bacteria</taxon>
        <taxon>Bacillati</taxon>
        <taxon>Actinomycetota</taxon>
        <taxon>Actinomycetes</taxon>
        <taxon>Pseudonocardiales</taxon>
        <taxon>Pseudonocardiaceae</taxon>
        <taxon>Prauserella</taxon>
    </lineage>
</organism>
<dbReference type="InterPro" id="IPR045857">
    <property type="entry name" value="O16G_dom_2"/>
</dbReference>
<evidence type="ECO:0000256" key="1">
    <source>
        <dbReference type="ARBA" id="ARBA00008061"/>
    </source>
</evidence>
<dbReference type="Gene3D" id="3.90.400.10">
    <property type="entry name" value="Oligo-1,6-glucosidase, Domain 2"/>
    <property type="match status" value="1"/>
</dbReference>
<dbReference type="PANTHER" id="PTHR10357:SF179">
    <property type="entry name" value="NEUTRAL AND BASIC AMINO ACID TRANSPORT PROTEIN RBAT"/>
    <property type="match status" value="1"/>
</dbReference>
<dbReference type="PANTHER" id="PTHR10357">
    <property type="entry name" value="ALPHA-AMYLASE FAMILY MEMBER"/>
    <property type="match status" value="1"/>
</dbReference>
<name>A0A2T0LXG8_9PSEU</name>
<keyword evidence="4" id="KW-1185">Reference proteome</keyword>
<dbReference type="Proteomes" id="UP000238362">
    <property type="component" value="Unassembled WGS sequence"/>
</dbReference>
<evidence type="ECO:0000313" key="3">
    <source>
        <dbReference type="EMBL" id="PRX48715.1"/>
    </source>
</evidence>
<dbReference type="InterPro" id="IPR006047">
    <property type="entry name" value="GH13_cat_dom"/>
</dbReference>
<dbReference type="SMART" id="SM00642">
    <property type="entry name" value="Aamy"/>
    <property type="match status" value="1"/>
</dbReference>
<dbReference type="InterPro" id="IPR017853">
    <property type="entry name" value="GH"/>
</dbReference>
<comment type="caution">
    <text evidence="3">The sequence shown here is derived from an EMBL/GenBank/DDBJ whole genome shotgun (WGS) entry which is preliminary data.</text>
</comment>
<dbReference type="GO" id="GO:0004556">
    <property type="term" value="F:alpha-amylase activity"/>
    <property type="evidence" value="ECO:0007669"/>
    <property type="project" value="TreeGrafter"/>
</dbReference>
<accession>A0A2T0LXG8</accession>
<feature type="domain" description="Glycosyl hydrolase family 13 catalytic" evidence="2">
    <location>
        <begin position="4"/>
        <end position="385"/>
    </location>
</feature>
<protein>
    <submittedName>
        <fullName evidence="3">Alpha-glucosidase</fullName>
    </submittedName>
</protein>
<dbReference type="Pfam" id="PF00128">
    <property type="entry name" value="Alpha-amylase"/>
    <property type="match status" value="1"/>
</dbReference>
<proteinExistence type="inferred from homology"/>
<reference evidence="3 4" key="1">
    <citation type="submission" date="2018-03" db="EMBL/GenBank/DDBJ databases">
        <title>Genomic Encyclopedia of Type Strains, Phase III (KMG-III): the genomes of soil and plant-associated and newly described type strains.</title>
        <authorList>
            <person name="Whitman W."/>
        </authorList>
    </citation>
    <scope>NUCLEOTIDE SEQUENCE [LARGE SCALE GENOMIC DNA]</scope>
    <source>
        <strain evidence="3 4">CGMCC 4.7125</strain>
    </source>
</reference>
<evidence type="ECO:0000313" key="4">
    <source>
        <dbReference type="Proteomes" id="UP000238362"/>
    </source>
</evidence>
<comment type="similarity">
    <text evidence="1">Belongs to the glycosyl hydrolase 13 family.</text>
</comment>
<dbReference type="AlphaFoldDB" id="A0A2T0LXG8"/>
<dbReference type="Gene3D" id="3.20.20.80">
    <property type="entry name" value="Glycosidases"/>
    <property type="match status" value="2"/>
</dbReference>
<dbReference type="GO" id="GO:0009313">
    <property type="term" value="P:oligosaccharide catabolic process"/>
    <property type="evidence" value="ECO:0007669"/>
    <property type="project" value="TreeGrafter"/>
</dbReference>